<dbReference type="PANTHER" id="PTHR43046">
    <property type="entry name" value="GDP-MANNOSE MANNOSYL HYDROLASE"/>
    <property type="match status" value="1"/>
</dbReference>
<organism evidence="5 6">
    <name type="scientific">Kribbella capetownensis</name>
    <dbReference type="NCBI Taxonomy" id="1572659"/>
    <lineage>
        <taxon>Bacteria</taxon>
        <taxon>Bacillati</taxon>
        <taxon>Actinomycetota</taxon>
        <taxon>Actinomycetes</taxon>
        <taxon>Propionibacteriales</taxon>
        <taxon>Kribbellaceae</taxon>
        <taxon>Kribbella</taxon>
    </lineage>
</organism>
<evidence type="ECO:0000313" key="5">
    <source>
        <dbReference type="EMBL" id="TCC45821.1"/>
    </source>
</evidence>
<comment type="caution">
    <text evidence="5">The sequence shown here is derived from an EMBL/GenBank/DDBJ whole genome shotgun (WGS) entry which is preliminary data.</text>
</comment>
<evidence type="ECO:0000259" key="4">
    <source>
        <dbReference type="PROSITE" id="PS51462"/>
    </source>
</evidence>
<sequence>MPSTNGVPLRRTVKILLLDQSDRLLLLRGRESAGSEPIWYPVGGGIEDGEDAIAAGRREILEETGLREVEIGPEVWHRRHPYSWRGKQTDTDERWFVARTEHFTPSPYALTAEEQTYLTGFHWWTAEDLVSTTDPVFPPDLGTHLTILLHNGFPASPINISAPG</sequence>
<dbReference type="AlphaFoldDB" id="A0A4R0JG37"/>
<keyword evidence="6" id="KW-1185">Reference proteome</keyword>
<dbReference type="PANTHER" id="PTHR43046:SF12">
    <property type="entry name" value="GDP-MANNOSE MANNOSYL HYDROLASE"/>
    <property type="match status" value="1"/>
</dbReference>
<feature type="domain" description="Nudix hydrolase" evidence="4">
    <location>
        <begin position="8"/>
        <end position="148"/>
    </location>
</feature>
<evidence type="ECO:0000256" key="3">
    <source>
        <dbReference type="ARBA" id="ARBA00022842"/>
    </source>
</evidence>
<comment type="cofactor">
    <cofactor evidence="1">
        <name>Mg(2+)</name>
        <dbReference type="ChEBI" id="CHEBI:18420"/>
    </cofactor>
</comment>
<dbReference type="PROSITE" id="PS51462">
    <property type="entry name" value="NUDIX"/>
    <property type="match status" value="1"/>
</dbReference>
<dbReference type="Gene3D" id="3.90.79.10">
    <property type="entry name" value="Nucleoside Triphosphate Pyrophosphohydrolase"/>
    <property type="match status" value="1"/>
</dbReference>
<evidence type="ECO:0000256" key="2">
    <source>
        <dbReference type="ARBA" id="ARBA00022801"/>
    </source>
</evidence>
<keyword evidence="2" id="KW-0378">Hydrolase</keyword>
<dbReference type="OrthoDB" id="9804442at2"/>
<gene>
    <name evidence="5" type="ORF">E0H75_29330</name>
</gene>
<dbReference type="Pfam" id="PF00293">
    <property type="entry name" value="NUDIX"/>
    <property type="match status" value="1"/>
</dbReference>
<proteinExistence type="predicted"/>
<dbReference type="CDD" id="cd04685">
    <property type="entry name" value="NUDIX_Hydrolase"/>
    <property type="match status" value="1"/>
</dbReference>
<evidence type="ECO:0000256" key="1">
    <source>
        <dbReference type="ARBA" id="ARBA00001946"/>
    </source>
</evidence>
<accession>A0A4R0JG37</accession>
<dbReference type="GO" id="GO:0016787">
    <property type="term" value="F:hydrolase activity"/>
    <property type="evidence" value="ECO:0007669"/>
    <property type="project" value="UniProtKB-KW"/>
</dbReference>
<keyword evidence="3" id="KW-0460">Magnesium</keyword>
<dbReference type="InterPro" id="IPR000086">
    <property type="entry name" value="NUDIX_hydrolase_dom"/>
</dbReference>
<dbReference type="InterPro" id="IPR015797">
    <property type="entry name" value="NUDIX_hydrolase-like_dom_sf"/>
</dbReference>
<name>A0A4R0JG37_9ACTN</name>
<dbReference type="SUPFAM" id="SSF55811">
    <property type="entry name" value="Nudix"/>
    <property type="match status" value="1"/>
</dbReference>
<evidence type="ECO:0000313" key="6">
    <source>
        <dbReference type="Proteomes" id="UP000293342"/>
    </source>
</evidence>
<dbReference type="Proteomes" id="UP000293342">
    <property type="component" value="Unassembled WGS sequence"/>
</dbReference>
<reference evidence="5 6" key="1">
    <citation type="submission" date="2019-02" db="EMBL/GenBank/DDBJ databases">
        <title>Kribbella capetownensis sp. nov. and Kribbella speibonae sp. nov., isolated from soil.</title>
        <authorList>
            <person name="Curtis S.M."/>
            <person name="Norton I."/>
            <person name="Everest G.J."/>
            <person name="Meyers P.R."/>
        </authorList>
    </citation>
    <scope>NUCLEOTIDE SEQUENCE [LARGE SCALE GENOMIC DNA]</scope>
    <source>
        <strain evidence="5 6">YM53</strain>
    </source>
</reference>
<protein>
    <submittedName>
        <fullName evidence="5">NUDIX domain-containing protein</fullName>
    </submittedName>
</protein>
<dbReference type="RefSeq" id="WP_131516918.1">
    <property type="nucleotide sequence ID" value="NZ_SJKD01000007.1"/>
</dbReference>
<dbReference type="EMBL" id="SJKD01000007">
    <property type="protein sequence ID" value="TCC45821.1"/>
    <property type="molecule type" value="Genomic_DNA"/>
</dbReference>